<keyword evidence="1" id="KW-1133">Transmembrane helix</keyword>
<reference evidence="3" key="1">
    <citation type="submission" date="2005-09" db="EMBL/GenBank/DDBJ databases">
        <title>Complete genome sequence of Clostridium kluyveri and comparative genomics of Clostridia species.</title>
        <authorList>
            <person name="Inui M."/>
            <person name="Nonaka H."/>
            <person name="Shinoda Y."/>
            <person name="Ikenaga Y."/>
            <person name="Abe M."/>
            <person name="Naito K."/>
            <person name="Vertes A.A."/>
            <person name="Yukawa H."/>
        </authorList>
    </citation>
    <scope>NUCLEOTIDE SEQUENCE [LARGE SCALE GENOMIC DNA]</scope>
    <source>
        <strain evidence="3">NBRC 12016</strain>
    </source>
</reference>
<evidence type="ECO:0000256" key="1">
    <source>
        <dbReference type="SAM" id="Phobius"/>
    </source>
</evidence>
<dbReference type="HOGENOM" id="CLU_101302_0_0_9"/>
<organism evidence="2 3">
    <name type="scientific">Clostridium kluyveri (strain NBRC 12016)</name>
    <dbReference type="NCBI Taxonomy" id="583346"/>
    <lineage>
        <taxon>Bacteria</taxon>
        <taxon>Bacillati</taxon>
        <taxon>Bacillota</taxon>
        <taxon>Clostridia</taxon>
        <taxon>Eubacteriales</taxon>
        <taxon>Clostridiaceae</taxon>
        <taxon>Clostridium</taxon>
    </lineage>
</organism>
<proteinExistence type="predicted"/>
<sequence>MVYHSNIFLSPIIIIYRNTMSRGEKMRYTRYDLKKQNGFKIFVVSLLMIFFLAFIIGTFVFKVIVKNTAGFSSNDIKISDSSNKYVKFVAIQGGVYKDKNNADTQKNLLSNYGVSFSVTDSDKTRVCMGIYTEENAKGIMDSLTKKNIDNTKIVFTIHQNDLYNVEVTEIINANLKILNKLSESDVKSIKTDELKKWCASLKDVNDGDNNSKLILKELKEYINKLPGEIEKKDGEQNYIYIFDVLKKISSS</sequence>
<dbReference type="Proteomes" id="UP000007969">
    <property type="component" value="Chromosome"/>
</dbReference>
<dbReference type="AlphaFoldDB" id="B9E001"/>
<evidence type="ECO:0008006" key="4">
    <source>
        <dbReference type="Google" id="ProtNLM"/>
    </source>
</evidence>
<keyword evidence="1" id="KW-0472">Membrane</keyword>
<feature type="transmembrane region" description="Helical" evidence="1">
    <location>
        <begin position="41"/>
        <end position="65"/>
    </location>
</feature>
<evidence type="ECO:0000313" key="2">
    <source>
        <dbReference type="EMBL" id="BAH05826.1"/>
    </source>
</evidence>
<gene>
    <name evidence="2" type="ordered locus">CKR_0775</name>
</gene>
<evidence type="ECO:0000313" key="3">
    <source>
        <dbReference type="Proteomes" id="UP000007969"/>
    </source>
</evidence>
<dbReference type="KEGG" id="ckr:CKR_0775"/>
<accession>B9E001</accession>
<dbReference type="EMBL" id="AP009049">
    <property type="protein sequence ID" value="BAH05826.1"/>
    <property type="molecule type" value="Genomic_DNA"/>
</dbReference>
<name>B9E001_CLOK1</name>
<protein>
    <recommendedName>
        <fullName evidence="4">SPOR domain-containing protein</fullName>
    </recommendedName>
</protein>
<keyword evidence="1" id="KW-0812">Transmembrane</keyword>